<dbReference type="GO" id="GO:0048306">
    <property type="term" value="F:calcium-dependent protein binding"/>
    <property type="evidence" value="ECO:0007669"/>
    <property type="project" value="UniProtKB-ARBA"/>
</dbReference>
<feature type="domain" description="EF-hand" evidence="6">
    <location>
        <begin position="13"/>
        <end position="48"/>
    </location>
</feature>
<dbReference type="Proteomes" id="UP000192223">
    <property type="component" value="Unplaced"/>
</dbReference>
<evidence type="ECO:0000256" key="2">
    <source>
        <dbReference type="ARBA" id="ARBA00022490"/>
    </source>
</evidence>
<proteinExistence type="predicted"/>
<keyword evidence="5" id="KW-0106">Calcium</keyword>
<dbReference type="RefSeq" id="XP_018330510.1">
    <property type="nucleotide sequence ID" value="XM_018475008.2"/>
</dbReference>
<gene>
    <name evidence="8 9" type="primary">LOC108740635</name>
</gene>
<dbReference type="SMART" id="SM00054">
    <property type="entry name" value="EFh"/>
    <property type="match status" value="3"/>
</dbReference>
<reference evidence="8 9" key="1">
    <citation type="submission" date="2025-04" db="UniProtKB">
        <authorList>
            <consortium name="RefSeq"/>
        </authorList>
    </citation>
    <scope>IDENTIFICATION</scope>
    <source>
        <tissue evidence="8 9">Entire body</tissue>
    </source>
</reference>
<evidence type="ECO:0000313" key="9">
    <source>
        <dbReference type="RefSeq" id="XP_018330511.1"/>
    </source>
</evidence>
<keyword evidence="2" id="KW-0963">Cytoplasm</keyword>
<organism evidence="7 8">
    <name type="scientific">Agrilus planipennis</name>
    <name type="common">Emerald ash borer</name>
    <name type="synonym">Agrilus marcopoli</name>
    <dbReference type="NCBI Taxonomy" id="224129"/>
    <lineage>
        <taxon>Eukaryota</taxon>
        <taxon>Metazoa</taxon>
        <taxon>Ecdysozoa</taxon>
        <taxon>Arthropoda</taxon>
        <taxon>Hexapoda</taxon>
        <taxon>Insecta</taxon>
        <taxon>Pterygota</taxon>
        <taxon>Neoptera</taxon>
        <taxon>Endopterygota</taxon>
        <taxon>Coleoptera</taxon>
        <taxon>Polyphaga</taxon>
        <taxon>Elateriformia</taxon>
        <taxon>Buprestoidea</taxon>
        <taxon>Buprestidae</taxon>
        <taxon>Agrilinae</taxon>
        <taxon>Agrilus</taxon>
    </lineage>
</organism>
<keyword evidence="3" id="KW-0479">Metal-binding</keyword>
<evidence type="ECO:0000313" key="7">
    <source>
        <dbReference type="Proteomes" id="UP000192223"/>
    </source>
</evidence>
<dbReference type="PANTHER" id="PTHR46212">
    <property type="entry name" value="PEFLIN"/>
    <property type="match status" value="1"/>
</dbReference>
<dbReference type="KEGG" id="apln:108740635"/>
<dbReference type="GO" id="GO:0005509">
    <property type="term" value="F:calcium ion binding"/>
    <property type="evidence" value="ECO:0007669"/>
    <property type="project" value="InterPro"/>
</dbReference>
<dbReference type="PROSITE" id="PS00018">
    <property type="entry name" value="EF_HAND_1"/>
    <property type="match status" value="2"/>
</dbReference>
<dbReference type="InterPro" id="IPR011992">
    <property type="entry name" value="EF-hand-dom_pair"/>
</dbReference>
<dbReference type="STRING" id="224129.A0A1W4XDT3"/>
<keyword evidence="4" id="KW-0677">Repeat</keyword>
<dbReference type="PROSITE" id="PS50222">
    <property type="entry name" value="EF_HAND_2"/>
    <property type="match status" value="2"/>
</dbReference>
<keyword evidence="7" id="KW-1185">Reference proteome</keyword>
<dbReference type="OrthoDB" id="10248537at2759"/>
<dbReference type="InterPro" id="IPR051426">
    <property type="entry name" value="Peflin/Sorcin_CaBP"/>
</dbReference>
<feature type="domain" description="EF-hand" evidence="6">
    <location>
        <begin position="80"/>
        <end position="115"/>
    </location>
</feature>
<evidence type="ECO:0000259" key="6">
    <source>
        <dbReference type="PROSITE" id="PS50222"/>
    </source>
</evidence>
<dbReference type="GO" id="GO:0005737">
    <property type="term" value="C:cytoplasm"/>
    <property type="evidence" value="ECO:0007669"/>
    <property type="project" value="UniProtKB-SubCell"/>
</dbReference>
<evidence type="ECO:0000256" key="4">
    <source>
        <dbReference type="ARBA" id="ARBA00022737"/>
    </source>
</evidence>
<dbReference type="SUPFAM" id="SSF47473">
    <property type="entry name" value="EF-hand"/>
    <property type="match status" value="1"/>
</dbReference>
<evidence type="ECO:0000256" key="5">
    <source>
        <dbReference type="ARBA" id="ARBA00022837"/>
    </source>
</evidence>
<dbReference type="Pfam" id="PF13499">
    <property type="entry name" value="EF-hand_7"/>
    <property type="match status" value="2"/>
</dbReference>
<comment type="subcellular location">
    <subcellularLocation>
        <location evidence="1">Cytoplasm</location>
    </subcellularLocation>
</comment>
<dbReference type="InterPro" id="IPR002048">
    <property type="entry name" value="EF_hand_dom"/>
</dbReference>
<dbReference type="RefSeq" id="XP_018330511.1">
    <property type="nucleotide sequence ID" value="XM_018475009.2"/>
</dbReference>
<evidence type="ECO:0000256" key="3">
    <source>
        <dbReference type="ARBA" id="ARBA00022723"/>
    </source>
</evidence>
<dbReference type="PANTHER" id="PTHR46212:SF3">
    <property type="entry name" value="GH27120P"/>
    <property type="match status" value="1"/>
</dbReference>
<accession>A0A1W4XDT3</accession>
<dbReference type="GeneID" id="108740635"/>
<evidence type="ECO:0000256" key="1">
    <source>
        <dbReference type="ARBA" id="ARBA00004496"/>
    </source>
</evidence>
<dbReference type="InterPro" id="IPR018247">
    <property type="entry name" value="EF_Hand_1_Ca_BS"/>
</dbReference>
<dbReference type="AlphaFoldDB" id="A0A1W4XDT3"/>
<dbReference type="Gene3D" id="1.10.238.10">
    <property type="entry name" value="EF-hand"/>
    <property type="match status" value="1"/>
</dbReference>
<protein>
    <submittedName>
        <fullName evidence="8 9">Peflin</fullName>
    </submittedName>
</protein>
<sequence>MQAYPSFTPTPGGMPPEVSNWFNTVDRDRDGKINADELKSVLVNAQGKHFSDACCRLMVNMFDADLNGTINESEFGQLYIYINQWLSVFRTYDRNQSGHIDEQELSQALQQMGFRFTPDFVKYLITRADVEKKNNIDVDQFMVLCVQLQRFTESFRQRDVEGKGEIQIGFEEFLRVALEVSL</sequence>
<evidence type="ECO:0000313" key="8">
    <source>
        <dbReference type="RefSeq" id="XP_018330510.1"/>
    </source>
</evidence>
<name>A0A1W4XDT3_AGRPL</name>